<evidence type="ECO:0000313" key="3">
    <source>
        <dbReference type="Proteomes" id="UP001283361"/>
    </source>
</evidence>
<comment type="caution">
    <text evidence="2">The sequence shown here is derived from an EMBL/GenBank/DDBJ whole genome shotgun (WGS) entry which is preliminary data.</text>
</comment>
<proteinExistence type="predicted"/>
<name>A0AAE1A448_9GAST</name>
<gene>
    <name evidence="2" type="ORF">RRG08_052131</name>
</gene>
<organism evidence="2 3">
    <name type="scientific">Elysia crispata</name>
    <name type="common">lettuce slug</name>
    <dbReference type="NCBI Taxonomy" id="231223"/>
    <lineage>
        <taxon>Eukaryota</taxon>
        <taxon>Metazoa</taxon>
        <taxon>Spiralia</taxon>
        <taxon>Lophotrochozoa</taxon>
        <taxon>Mollusca</taxon>
        <taxon>Gastropoda</taxon>
        <taxon>Heterobranchia</taxon>
        <taxon>Euthyneura</taxon>
        <taxon>Panpulmonata</taxon>
        <taxon>Sacoglossa</taxon>
        <taxon>Placobranchoidea</taxon>
        <taxon>Plakobranchidae</taxon>
        <taxon>Elysia</taxon>
    </lineage>
</organism>
<evidence type="ECO:0000256" key="1">
    <source>
        <dbReference type="SAM" id="MobiDB-lite"/>
    </source>
</evidence>
<sequence length="277" mass="30520">MTHCVNTLDLPTCDVYHNGSENIYLPADGWLQQVPVWLVGTDRFSFRAVPCPGDVAQIYWTEIPGRKLELRSGEQWGRFRYRVTDSSKGCGPAQTDHCRPSAYEQRDQVMAPVHGSQSGWLLFLATRRRFVSPAHTCTDKQAETLDHATESDHGDSPGTSSPSPNPHLPHSPAHTCTDKQTETLEYATESDHGDSPGTSSPSTISYSSRQKSRVDSEMWTLPGSPVDSMVLASVTSLLHTSNLKRTVPTIPHSTVPVCTPTRMFTWPGKDSGLTKTI</sequence>
<protein>
    <submittedName>
        <fullName evidence="2">Uncharacterized protein</fullName>
    </submittedName>
</protein>
<dbReference type="EMBL" id="JAWDGP010002675">
    <property type="protein sequence ID" value="KAK3780984.1"/>
    <property type="molecule type" value="Genomic_DNA"/>
</dbReference>
<reference evidence="2" key="1">
    <citation type="journal article" date="2023" name="G3 (Bethesda)">
        <title>A reference genome for the long-term kleptoplast-retaining sea slug Elysia crispata morphotype clarki.</title>
        <authorList>
            <person name="Eastman K.E."/>
            <person name="Pendleton A.L."/>
            <person name="Shaikh M.A."/>
            <person name="Suttiyut T."/>
            <person name="Ogas R."/>
            <person name="Tomko P."/>
            <person name="Gavelis G."/>
            <person name="Widhalm J.R."/>
            <person name="Wisecaver J.H."/>
        </authorList>
    </citation>
    <scope>NUCLEOTIDE SEQUENCE</scope>
    <source>
        <strain evidence="2">ECLA1</strain>
    </source>
</reference>
<dbReference type="AlphaFoldDB" id="A0AAE1A448"/>
<feature type="region of interest" description="Disordered" evidence="1">
    <location>
        <begin position="147"/>
        <end position="213"/>
    </location>
</feature>
<feature type="compositionally biased region" description="Low complexity" evidence="1">
    <location>
        <begin position="195"/>
        <end position="208"/>
    </location>
</feature>
<accession>A0AAE1A448</accession>
<evidence type="ECO:0000313" key="2">
    <source>
        <dbReference type="EMBL" id="KAK3780984.1"/>
    </source>
</evidence>
<keyword evidence="3" id="KW-1185">Reference proteome</keyword>
<dbReference type="Proteomes" id="UP001283361">
    <property type="component" value="Unassembled WGS sequence"/>
</dbReference>